<feature type="region of interest" description="Disordered" evidence="2">
    <location>
        <begin position="76"/>
        <end position="334"/>
    </location>
</feature>
<feature type="compositionally biased region" description="Low complexity" evidence="2">
    <location>
        <begin position="209"/>
        <end position="221"/>
    </location>
</feature>
<keyword evidence="4" id="KW-1185">Reference proteome</keyword>
<comment type="caution">
    <text evidence="3">The sequence shown here is derived from an EMBL/GenBank/DDBJ whole genome shotgun (WGS) entry which is preliminary data.</text>
</comment>
<feature type="compositionally biased region" description="Low complexity" evidence="2">
    <location>
        <begin position="161"/>
        <end position="180"/>
    </location>
</feature>
<proteinExistence type="predicted"/>
<reference evidence="3" key="1">
    <citation type="submission" date="2023-03" db="EMBL/GenBank/DDBJ databases">
        <title>Massive genome expansion in bonnet fungi (Mycena s.s.) driven by repeated elements and novel gene families across ecological guilds.</title>
        <authorList>
            <consortium name="Lawrence Berkeley National Laboratory"/>
            <person name="Harder C.B."/>
            <person name="Miyauchi S."/>
            <person name="Viragh M."/>
            <person name="Kuo A."/>
            <person name="Thoen E."/>
            <person name="Andreopoulos B."/>
            <person name="Lu D."/>
            <person name="Skrede I."/>
            <person name="Drula E."/>
            <person name="Henrissat B."/>
            <person name="Morin E."/>
            <person name="Kohler A."/>
            <person name="Barry K."/>
            <person name="LaButti K."/>
            <person name="Morin E."/>
            <person name="Salamov A."/>
            <person name="Lipzen A."/>
            <person name="Mereny Z."/>
            <person name="Hegedus B."/>
            <person name="Baldrian P."/>
            <person name="Stursova M."/>
            <person name="Weitz H."/>
            <person name="Taylor A."/>
            <person name="Grigoriev I.V."/>
            <person name="Nagy L.G."/>
            <person name="Martin F."/>
            <person name="Kauserud H."/>
        </authorList>
    </citation>
    <scope>NUCLEOTIDE SEQUENCE</scope>
    <source>
        <strain evidence="3">9284</strain>
    </source>
</reference>
<dbReference type="AlphaFoldDB" id="A0AAD7BMR9"/>
<feature type="compositionally biased region" description="Basic and acidic residues" evidence="2">
    <location>
        <begin position="78"/>
        <end position="102"/>
    </location>
</feature>
<feature type="compositionally biased region" description="Low complexity" evidence="2">
    <location>
        <begin position="103"/>
        <end position="112"/>
    </location>
</feature>
<gene>
    <name evidence="3" type="ORF">FB45DRAFT_922141</name>
</gene>
<keyword evidence="1" id="KW-0175">Coiled coil</keyword>
<feature type="compositionally biased region" description="Pro residues" evidence="2">
    <location>
        <begin position="181"/>
        <end position="190"/>
    </location>
</feature>
<name>A0AAD7BMR9_9AGAR</name>
<evidence type="ECO:0000313" key="3">
    <source>
        <dbReference type="EMBL" id="KAJ7625718.1"/>
    </source>
</evidence>
<evidence type="ECO:0000256" key="1">
    <source>
        <dbReference type="SAM" id="Coils"/>
    </source>
</evidence>
<protein>
    <submittedName>
        <fullName evidence="3">Uncharacterized protein</fullName>
    </submittedName>
</protein>
<dbReference type="Proteomes" id="UP001221142">
    <property type="component" value="Unassembled WGS sequence"/>
</dbReference>
<accession>A0AAD7BMR9</accession>
<feature type="coiled-coil region" evidence="1">
    <location>
        <begin position="12"/>
        <end position="67"/>
    </location>
</feature>
<organism evidence="3 4">
    <name type="scientific">Roridomyces roridus</name>
    <dbReference type="NCBI Taxonomy" id="1738132"/>
    <lineage>
        <taxon>Eukaryota</taxon>
        <taxon>Fungi</taxon>
        <taxon>Dikarya</taxon>
        <taxon>Basidiomycota</taxon>
        <taxon>Agaricomycotina</taxon>
        <taxon>Agaricomycetes</taxon>
        <taxon>Agaricomycetidae</taxon>
        <taxon>Agaricales</taxon>
        <taxon>Marasmiineae</taxon>
        <taxon>Mycenaceae</taxon>
        <taxon>Roridomyces</taxon>
    </lineage>
</organism>
<evidence type="ECO:0000313" key="4">
    <source>
        <dbReference type="Proteomes" id="UP001221142"/>
    </source>
</evidence>
<feature type="compositionally biased region" description="Pro residues" evidence="2">
    <location>
        <begin position="239"/>
        <end position="252"/>
    </location>
</feature>
<dbReference type="EMBL" id="JARKIF010000012">
    <property type="protein sequence ID" value="KAJ7625718.1"/>
    <property type="molecule type" value="Genomic_DNA"/>
</dbReference>
<sequence>MATPTVDTLAQLRATQITVEELKGQIAILEVRLTHSREDTKTAERRCNDRLRELSELRSKYDGLKRKCRCGIVPNMKRKSEEDPGTSDHRGVPSAEPMDRKVSSSSASSTTSLDGRESPPIWHQRLVAPPPDPDCPNDPRKRMKLAHFSPEIPSQPAPNCSQGPWSLPSPSSPPTASFPLEPTPSFPPLPIAGLPLRCKVPALSPPLPSAALLPRNPASSSIPQKAQPEPRRPSLSSSIPPPSASPSIPPAPSSTTPKVERFPLPRRPPSRARSSGPVPDAPIPDKNNGNPANLRFPARVSASTSSGGAPPPRRVDDYRPHSPAPLPLMSRIGR</sequence>
<evidence type="ECO:0000256" key="2">
    <source>
        <dbReference type="SAM" id="MobiDB-lite"/>
    </source>
</evidence>